<evidence type="ECO:0000256" key="1">
    <source>
        <dbReference type="SAM" id="MobiDB-lite"/>
    </source>
</evidence>
<evidence type="ECO:0000313" key="2">
    <source>
        <dbReference type="EMBL" id="MBL3658366.1"/>
    </source>
</evidence>
<dbReference type="RefSeq" id="WP_202246158.1">
    <property type="nucleotide sequence ID" value="NZ_JAESIY010000012.1"/>
</dbReference>
<dbReference type="Proteomes" id="UP000659388">
    <property type="component" value="Unassembled WGS sequence"/>
</dbReference>
<evidence type="ECO:0000313" key="3">
    <source>
        <dbReference type="Proteomes" id="UP000659388"/>
    </source>
</evidence>
<feature type="compositionally biased region" description="Basic residues" evidence="1">
    <location>
        <begin position="64"/>
        <end position="76"/>
    </location>
</feature>
<dbReference type="EMBL" id="JAESIY010000012">
    <property type="protein sequence ID" value="MBL3658366.1"/>
    <property type="molecule type" value="Genomic_DNA"/>
</dbReference>
<sequence length="103" mass="11946">MKRLIYISVIIFMLLIACNSTKYTTVKHVKPVNRNRFFDRKGDKKKKRVKYVKVKILKKSPTVKPKKPKPPKKKKQKNTEELAPSDSTKLESIPNEPDSTGIH</sequence>
<accession>A0A937FAL2</accession>
<name>A0A937FAL2_9BACT</name>
<reference evidence="2" key="1">
    <citation type="submission" date="2021-01" db="EMBL/GenBank/DDBJ databases">
        <title>Fulvivirga kasyanovii gen. nov., sp nov., a novel member of the phylum Bacteroidetes isolated from seawater in a mussel farm.</title>
        <authorList>
            <person name="Zhao L.-H."/>
            <person name="Wang Z.-J."/>
        </authorList>
    </citation>
    <scope>NUCLEOTIDE SEQUENCE</scope>
    <source>
        <strain evidence="2">2943</strain>
    </source>
</reference>
<keyword evidence="3" id="KW-1185">Reference proteome</keyword>
<proteinExistence type="predicted"/>
<evidence type="ECO:0008006" key="4">
    <source>
        <dbReference type="Google" id="ProtNLM"/>
    </source>
</evidence>
<organism evidence="2 3">
    <name type="scientific">Fulvivirga sediminis</name>
    <dbReference type="NCBI Taxonomy" id="2803949"/>
    <lineage>
        <taxon>Bacteria</taxon>
        <taxon>Pseudomonadati</taxon>
        <taxon>Bacteroidota</taxon>
        <taxon>Cytophagia</taxon>
        <taxon>Cytophagales</taxon>
        <taxon>Fulvivirgaceae</taxon>
        <taxon>Fulvivirga</taxon>
    </lineage>
</organism>
<protein>
    <recommendedName>
        <fullName evidence="4">Lipoprotein</fullName>
    </recommendedName>
</protein>
<dbReference type="PROSITE" id="PS51257">
    <property type="entry name" value="PROKAR_LIPOPROTEIN"/>
    <property type="match status" value="1"/>
</dbReference>
<comment type="caution">
    <text evidence="2">The sequence shown here is derived from an EMBL/GenBank/DDBJ whole genome shotgun (WGS) entry which is preliminary data.</text>
</comment>
<dbReference type="AlphaFoldDB" id="A0A937FAL2"/>
<feature type="region of interest" description="Disordered" evidence="1">
    <location>
        <begin position="60"/>
        <end position="103"/>
    </location>
</feature>
<gene>
    <name evidence="2" type="ORF">JL102_19595</name>
</gene>